<dbReference type="AlphaFoldDB" id="A0A0P1GNT6"/>
<keyword evidence="2" id="KW-1185">Reference proteome</keyword>
<proteinExistence type="predicted"/>
<protein>
    <recommendedName>
        <fullName evidence="3">DUF1127 domain-containing protein</fullName>
    </recommendedName>
</protein>
<evidence type="ECO:0000313" key="1">
    <source>
        <dbReference type="EMBL" id="CUH83897.1"/>
    </source>
</evidence>
<dbReference type="OrthoDB" id="7867799at2"/>
<dbReference type="STRING" id="340021.TM5383_01101"/>
<dbReference type="RefSeq" id="WP_143570200.1">
    <property type="nucleotide sequence ID" value="NZ_CYSF01000006.1"/>
</dbReference>
<evidence type="ECO:0000313" key="2">
    <source>
        <dbReference type="Proteomes" id="UP000051681"/>
    </source>
</evidence>
<evidence type="ECO:0008006" key="3">
    <source>
        <dbReference type="Google" id="ProtNLM"/>
    </source>
</evidence>
<dbReference type="Proteomes" id="UP000051681">
    <property type="component" value="Unassembled WGS sequence"/>
</dbReference>
<name>A0A0P1GNT6_9RHOB</name>
<dbReference type="EMBL" id="CYSF01000006">
    <property type="protein sequence ID" value="CUH83897.1"/>
    <property type="molecule type" value="Genomic_DNA"/>
</dbReference>
<gene>
    <name evidence="1" type="ORF">TM5383_01101</name>
</gene>
<reference evidence="1 2" key="1">
    <citation type="submission" date="2015-09" db="EMBL/GenBank/DDBJ databases">
        <authorList>
            <consortium name="Swine Surveillance"/>
        </authorList>
    </citation>
    <scope>NUCLEOTIDE SEQUENCE [LARGE SCALE GENOMIC DNA]</scope>
    <source>
        <strain evidence="1 2">CECT 8383</strain>
    </source>
</reference>
<organism evidence="1 2">
    <name type="scientific">Thalassovita mediterranea</name>
    <dbReference type="NCBI Taxonomy" id="340021"/>
    <lineage>
        <taxon>Bacteria</taxon>
        <taxon>Pseudomonadati</taxon>
        <taxon>Pseudomonadota</taxon>
        <taxon>Alphaproteobacteria</taxon>
        <taxon>Rhodobacterales</taxon>
        <taxon>Roseobacteraceae</taxon>
        <taxon>Thalassovita</taxon>
    </lineage>
</organism>
<sequence length="78" mass="8793">MASHVEQHTQSTNLFAALSARFSQALSAIAQRMMAYGEARSHYREIQALERLSDAELAGMGLKRDNIVRHALRGQFYL</sequence>
<accession>A0A0P1GNT6</accession>